<evidence type="ECO:0000313" key="3">
    <source>
        <dbReference type="Proteomes" id="UP000618733"/>
    </source>
</evidence>
<protein>
    <submittedName>
        <fullName evidence="2">Uncharacterized protein</fullName>
    </submittedName>
</protein>
<evidence type="ECO:0000256" key="1">
    <source>
        <dbReference type="SAM" id="Phobius"/>
    </source>
</evidence>
<evidence type="ECO:0000313" key="2">
    <source>
        <dbReference type="EMBL" id="MBK0420624.1"/>
    </source>
</evidence>
<feature type="transmembrane region" description="Helical" evidence="1">
    <location>
        <begin position="12"/>
        <end position="36"/>
    </location>
</feature>
<dbReference type="Proteomes" id="UP000618733">
    <property type="component" value="Unassembled WGS sequence"/>
</dbReference>
<keyword evidence="1" id="KW-0812">Transmembrane</keyword>
<dbReference type="AlphaFoldDB" id="A0A934QCH4"/>
<keyword evidence="1" id="KW-0472">Membrane</keyword>
<reference evidence="2" key="1">
    <citation type="submission" date="2020-12" db="EMBL/GenBank/DDBJ databases">
        <title>Leucobacter sp. CAS2, isolated from Chromium sludge.</title>
        <authorList>
            <person name="Xu Z."/>
        </authorList>
    </citation>
    <scope>NUCLEOTIDE SEQUENCE</scope>
    <source>
        <strain evidence="2">CSA2</strain>
    </source>
</reference>
<comment type="caution">
    <text evidence="2">The sequence shown here is derived from an EMBL/GenBank/DDBJ whole genome shotgun (WGS) entry which is preliminary data.</text>
</comment>
<gene>
    <name evidence="2" type="ORF">JD292_00830</name>
</gene>
<proteinExistence type="predicted"/>
<organism evidence="2 3">
    <name type="scientific">Leucobacter edaphi</name>
    <dbReference type="NCBI Taxonomy" id="2796472"/>
    <lineage>
        <taxon>Bacteria</taxon>
        <taxon>Bacillati</taxon>
        <taxon>Actinomycetota</taxon>
        <taxon>Actinomycetes</taxon>
        <taxon>Micrococcales</taxon>
        <taxon>Microbacteriaceae</taxon>
        <taxon>Leucobacter</taxon>
    </lineage>
</organism>
<feature type="transmembrane region" description="Helical" evidence="1">
    <location>
        <begin position="42"/>
        <end position="61"/>
    </location>
</feature>
<keyword evidence="1" id="KW-1133">Transmembrane helix</keyword>
<sequence>MIENRNRSRLFLLPIGIAMVLGAGSFTFGSAGAQWMWADQPWVAVLFVALGAAMLAVAMFSRQPARTRPAKRARRR</sequence>
<dbReference type="RefSeq" id="WP_200130836.1">
    <property type="nucleotide sequence ID" value="NZ_JAEHOI010000001.1"/>
</dbReference>
<keyword evidence="3" id="KW-1185">Reference proteome</keyword>
<accession>A0A934QCH4</accession>
<dbReference type="EMBL" id="JAEHOI010000001">
    <property type="protein sequence ID" value="MBK0420624.1"/>
    <property type="molecule type" value="Genomic_DNA"/>
</dbReference>
<name>A0A934QCH4_9MICO</name>